<gene>
    <name evidence="2" type="ORF">FRACYDRAFT_246027</name>
</gene>
<reference evidence="2 3" key="1">
    <citation type="submission" date="2016-09" db="EMBL/GenBank/DDBJ databases">
        <title>Extensive genetic diversity and differential bi-allelic expression allows diatom success in the polar Southern Ocean.</title>
        <authorList>
            <consortium name="DOE Joint Genome Institute"/>
            <person name="Mock T."/>
            <person name="Otillar R.P."/>
            <person name="Strauss J."/>
            <person name="Dupont C."/>
            <person name="Frickenhaus S."/>
            <person name="Maumus F."/>
            <person name="Mcmullan M."/>
            <person name="Sanges R."/>
            <person name="Schmutz J."/>
            <person name="Toseland A."/>
            <person name="Valas R."/>
            <person name="Veluchamy A."/>
            <person name="Ward B.J."/>
            <person name="Allen A."/>
            <person name="Barry K."/>
            <person name="Falciatore A."/>
            <person name="Ferrante M."/>
            <person name="Fortunato A.E."/>
            <person name="Gloeckner G."/>
            <person name="Gruber A."/>
            <person name="Hipkin R."/>
            <person name="Janech M."/>
            <person name="Kroth P."/>
            <person name="Leese F."/>
            <person name="Lindquist E."/>
            <person name="Lyon B.R."/>
            <person name="Martin J."/>
            <person name="Mayer C."/>
            <person name="Parker M."/>
            <person name="Quesneville H."/>
            <person name="Raymond J."/>
            <person name="Uhlig C."/>
            <person name="Valentin K.U."/>
            <person name="Worden A.Z."/>
            <person name="Armbrust E.V."/>
            <person name="Bowler C."/>
            <person name="Green B."/>
            <person name="Moulton V."/>
            <person name="Van Oosterhout C."/>
            <person name="Grigoriev I."/>
        </authorList>
    </citation>
    <scope>NUCLEOTIDE SEQUENCE [LARGE SCALE GENOMIC DNA]</scope>
    <source>
        <strain evidence="2 3">CCMP1102</strain>
    </source>
</reference>
<dbReference type="Proteomes" id="UP000095751">
    <property type="component" value="Unassembled WGS sequence"/>
</dbReference>
<evidence type="ECO:0000313" key="2">
    <source>
        <dbReference type="EMBL" id="OEU11433.1"/>
    </source>
</evidence>
<evidence type="ECO:0000256" key="1">
    <source>
        <dbReference type="SAM" id="Phobius"/>
    </source>
</evidence>
<sequence length="147" mass="16242">MQVPWQHGVSSCGDNDKQYKVSYSMNAVTYAAEADATNNIRGRNLEEDAKVEGVRCCKKNDTQNCDVRTTGSGKKQHTKCYPIGDSGESCWLGWNDSAKETIVKIVTLKDHPVILFAAPLVIWVKAAFLAVQVVVAPQKYWFLGGCK</sequence>
<name>A0A1E7F0U5_9STRA</name>
<keyword evidence="3" id="KW-1185">Reference proteome</keyword>
<feature type="transmembrane region" description="Helical" evidence="1">
    <location>
        <begin position="113"/>
        <end position="135"/>
    </location>
</feature>
<dbReference type="KEGG" id="fcy:FRACYDRAFT_246027"/>
<keyword evidence="1" id="KW-0472">Membrane</keyword>
<evidence type="ECO:0000313" key="3">
    <source>
        <dbReference type="Proteomes" id="UP000095751"/>
    </source>
</evidence>
<dbReference type="InParanoid" id="A0A1E7F0U5"/>
<accession>A0A1E7F0U5</accession>
<organism evidence="2 3">
    <name type="scientific">Fragilariopsis cylindrus CCMP1102</name>
    <dbReference type="NCBI Taxonomy" id="635003"/>
    <lineage>
        <taxon>Eukaryota</taxon>
        <taxon>Sar</taxon>
        <taxon>Stramenopiles</taxon>
        <taxon>Ochrophyta</taxon>
        <taxon>Bacillariophyta</taxon>
        <taxon>Bacillariophyceae</taxon>
        <taxon>Bacillariophycidae</taxon>
        <taxon>Bacillariales</taxon>
        <taxon>Bacillariaceae</taxon>
        <taxon>Fragilariopsis</taxon>
    </lineage>
</organism>
<dbReference type="AlphaFoldDB" id="A0A1E7F0U5"/>
<keyword evidence="1" id="KW-0812">Transmembrane</keyword>
<dbReference type="EMBL" id="KV784368">
    <property type="protein sequence ID" value="OEU11433.1"/>
    <property type="molecule type" value="Genomic_DNA"/>
</dbReference>
<proteinExistence type="predicted"/>
<keyword evidence="1" id="KW-1133">Transmembrane helix</keyword>
<protein>
    <submittedName>
        <fullName evidence="2">Uncharacterized protein</fullName>
    </submittedName>
</protein>